<organism evidence="2 3">
    <name type="scientific">Mycobacterium tuberculosis</name>
    <dbReference type="NCBI Taxonomy" id="1773"/>
    <lineage>
        <taxon>Bacteria</taxon>
        <taxon>Bacillati</taxon>
        <taxon>Actinomycetota</taxon>
        <taxon>Actinomycetes</taxon>
        <taxon>Mycobacteriales</taxon>
        <taxon>Mycobacteriaceae</taxon>
        <taxon>Mycobacterium</taxon>
        <taxon>Mycobacterium tuberculosis complex</taxon>
    </lineage>
</organism>
<gene>
    <name evidence="2" type="ORF">ERS007679_04329</name>
</gene>
<dbReference type="AlphaFoldDB" id="A0A655JEV0"/>
<reference evidence="2 3" key="1">
    <citation type="submission" date="2015-03" db="EMBL/GenBank/DDBJ databases">
        <authorList>
            <consortium name="Pathogen Informatics"/>
        </authorList>
    </citation>
    <scope>NUCLEOTIDE SEQUENCE [LARGE SCALE GENOMIC DNA]</scope>
    <source>
        <strain evidence="2 3">G09801536</strain>
    </source>
</reference>
<proteinExistence type="predicted"/>
<evidence type="ECO:0000256" key="1">
    <source>
        <dbReference type="SAM" id="MobiDB-lite"/>
    </source>
</evidence>
<evidence type="ECO:0000313" key="3">
    <source>
        <dbReference type="Proteomes" id="UP000045842"/>
    </source>
</evidence>
<evidence type="ECO:0000313" key="2">
    <source>
        <dbReference type="EMBL" id="COW80150.1"/>
    </source>
</evidence>
<accession>A0A655JEV0</accession>
<dbReference type="EMBL" id="CSAD01001053">
    <property type="protein sequence ID" value="COW80150.1"/>
    <property type="molecule type" value="Genomic_DNA"/>
</dbReference>
<sequence length="69" mass="7394">MTGRISSASPSPAAAARPEPIIATATRPSITRYATIATHMNAIINWTYRVRLVITVSVSADRVGAQDLR</sequence>
<dbReference type="Proteomes" id="UP000045842">
    <property type="component" value="Unassembled WGS sequence"/>
</dbReference>
<protein>
    <submittedName>
        <fullName evidence="2">Uncharacterized protein</fullName>
    </submittedName>
</protein>
<name>A0A655JEV0_MYCTX</name>
<feature type="region of interest" description="Disordered" evidence="1">
    <location>
        <begin position="1"/>
        <end position="21"/>
    </location>
</feature>